<accession>A0A813EVL1</accession>
<evidence type="ECO:0000256" key="1">
    <source>
        <dbReference type="SAM" id="MobiDB-lite"/>
    </source>
</evidence>
<dbReference type="Proteomes" id="UP000654075">
    <property type="component" value="Unassembled WGS sequence"/>
</dbReference>
<feature type="region of interest" description="Disordered" evidence="1">
    <location>
        <begin position="1"/>
        <end position="68"/>
    </location>
</feature>
<evidence type="ECO:0000313" key="3">
    <source>
        <dbReference type="Proteomes" id="UP000654075"/>
    </source>
</evidence>
<feature type="non-terminal residue" evidence="2">
    <location>
        <position position="1"/>
    </location>
</feature>
<feature type="compositionally biased region" description="Basic and acidic residues" evidence="1">
    <location>
        <begin position="1"/>
        <end position="31"/>
    </location>
</feature>
<dbReference type="OrthoDB" id="437819at2759"/>
<feature type="non-terminal residue" evidence="2">
    <location>
        <position position="231"/>
    </location>
</feature>
<evidence type="ECO:0000313" key="2">
    <source>
        <dbReference type="EMBL" id="CAE8605551.1"/>
    </source>
</evidence>
<dbReference type="EMBL" id="CAJNNV010017980">
    <property type="protein sequence ID" value="CAE8605551.1"/>
    <property type="molecule type" value="Genomic_DNA"/>
</dbReference>
<keyword evidence="3" id="KW-1185">Reference proteome</keyword>
<sequence>KKAEKEKEKEKVKEKDKEKEKEKGRSRERSRSRSRRRSRSRDRDRKKEKSKSKSKSRERGGGDEDENADVSVEVLDEVESFGKMMMLAPALLKKIRRMTPENVAAACRAMTRTKFFDADILRDLNDVLKRLLQRNQLSSVHVNDVLTCLYSINAYDQGVLSAVATCFRTQITGLDPMHRAVWQEIFKGFKHELEKDFLQLLETPPLTAISPGYQRIRCFHHSRGFCAVGDK</sequence>
<reference evidence="2" key="1">
    <citation type="submission" date="2021-02" db="EMBL/GenBank/DDBJ databases">
        <authorList>
            <person name="Dougan E. K."/>
            <person name="Rhodes N."/>
            <person name="Thang M."/>
            <person name="Chan C."/>
        </authorList>
    </citation>
    <scope>NUCLEOTIDE SEQUENCE</scope>
</reference>
<comment type="caution">
    <text evidence="2">The sequence shown here is derived from an EMBL/GenBank/DDBJ whole genome shotgun (WGS) entry which is preliminary data.</text>
</comment>
<name>A0A813EVL1_POLGL</name>
<dbReference type="AlphaFoldDB" id="A0A813EVL1"/>
<organism evidence="2 3">
    <name type="scientific">Polarella glacialis</name>
    <name type="common">Dinoflagellate</name>
    <dbReference type="NCBI Taxonomy" id="89957"/>
    <lineage>
        <taxon>Eukaryota</taxon>
        <taxon>Sar</taxon>
        <taxon>Alveolata</taxon>
        <taxon>Dinophyceae</taxon>
        <taxon>Suessiales</taxon>
        <taxon>Suessiaceae</taxon>
        <taxon>Polarella</taxon>
    </lineage>
</organism>
<proteinExistence type="predicted"/>
<gene>
    <name evidence="2" type="ORF">PGLA1383_LOCUS23663</name>
</gene>
<protein>
    <submittedName>
        <fullName evidence="2">Uncharacterized protein</fullName>
    </submittedName>
</protein>